<keyword evidence="2" id="KW-0813">Transport</keyword>
<sequence length="440" mass="49361">MSYENLAIQVQTLSKRFEIYDHPRDQLKQLVFQRLRRMFGLSQKDYFREFWALRDVNLTIRRGESYGIVGLNGSGKSTLLQIITGTLTPTSGSVSTYGRIAALLELGAGFDGNFTGRENVYLNGSLLGLSNEQIAEKIDWIRSFADIGDHFDQPLITYSSGMQVRVAFAVATAFDPDILIIDEALAVGDAYFQQKCFHRIEQFKEKGGTLLFVSHDANTVKHLCDHAVLLSHGSVLRVGPPKDVIDLYQGLVARMTDLGERAVSVSQIVAQPAESFKENGRIWTKATTITTNQDAELVDFKLLDASGNEVLYMESESDLTVQYRVRLNKDFERPAFGLIVRDRLGRSLFETSTYAMRLEVPPVAKGKEVLVRFSMNFNLRAGSYSFSIGVANRGFSRSEFEEYSLLMHDVEQIELLEANQSAFYGGVFNMKPNVSIAVME</sequence>
<dbReference type="PANTHER" id="PTHR46743">
    <property type="entry name" value="TEICHOIC ACIDS EXPORT ATP-BINDING PROTEIN TAGH"/>
    <property type="match status" value="1"/>
</dbReference>
<dbReference type="CDD" id="cd10147">
    <property type="entry name" value="Wzt_C-like"/>
    <property type="match status" value="1"/>
</dbReference>
<keyword evidence="4 6" id="KW-0067">ATP-binding</keyword>
<dbReference type="Pfam" id="PF00005">
    <property type="entry name" value="ABC_tran"/>
    <property type="match status" value="1"/>
</dbReference>
<dbReference type="Gene3D" id="3.40.50.300">
    <property type="entry name" value="P-loop containing nucleotide triphosphate hydrolases"/>
    <property type="match status" value="1"/>
</dbReference>
<evidence type="ECO:0000256" key="4">
    <source>
        <dbReference type="ARBA" id="ARBA00022840"/>
    </source>
</evidence>
<dbReference type="Pfam" id="PF14524">
    <property type="entry name" value="Wzt_C"/>
    <property type="match status" value="1"/>
</dbReference>
<evidence type="ECO:0000256" key="2">
    <source>
        <dbReference type="ARBA" id="ARBA00022448"/>
    </source>
</evidence>
<dbReference type="PANTHER" id="PTHR46743:SF2">
    <property type="entry name" value="TEICHOIC ACIDS EXPORT ATP-BINDING PROTEIN TAGH"/>
    <property type="match status" value="1"/>
</dbReference>
<dbReference type="GO" id="GO:0016887">
    <property type="term" value="F:ATP hydrolysis activity"/>
    <property type="evidence" value="ECO:0007669"/>
    <property type="project" value="InterPro"/>
</dbReference>
<dbReference type="Proteomes" id="UP000543836">
    <property type="component" value="Unassembled WGS sequence"/>
</dbReference>
<dbReference type="PROSITE" id="PS00211">
    <property type="entry name" value="ABC_TRANSPORTER_1"/>
    <property type="match status" value="1"/>
</dbReference>
<dbReference type="InterPro" id="IPR050683">
    <property type="entry name" value="Bact_Polysacc_Export_ATP-bd"/>
</dbReference>
<dbReference type="CDD" id="cd03220">
    <property type="entry name" value="ABC_KpsT_Wzt"/>
    <property type="match status" value="1"/>
</dbReference>
<dbReference type="InterPro" id="IPR015860">
    <property type="entry name" value="ABC_transpr_TagH-like"/>
</dbReference>
<dbReference type="GO" id="GO:0140359">
    <property type="term" value="F:ABC-type transporter activity"/>
    <property type="evidence" value="ECO:0007669"/>
    <property type="project" value="InterPro"/>
</dbReference>
<comment type="similarity">
    <text evidence="1">Belongs to the ABC transporter superfamily.</text>
</comment>
<dbReference type="InterPro" id="IPR017871">
    <property type="entry name" value="ABC_transporter-like_CS"/>
</dbReference>
<dbReference type="GO" id="GO:0005524">
    <property type="term" value="F:ATP binding"/>
    <property type="evidence" value="ECO:0007669"/>
    <property type="project" value="UniProtKB-KW"/>
</dbReference>
<dbReference type="RefSeq" id="WP_028755258.1">
    <property type="nucleotide sequence ID" value="NZ_JACIIG010000033.1"/>
</dbReference>
<dbReference type="GO" id="GO:0016020">
    <property type="term" value="C:membrane"/>
    <property type="evidence" value="ECO:0007669"/>
    <property type="project" value="InterPro"/>
</dbReference>
<evidence type="ECO:0000256" key="3">
    <source>
        <dbReference type="ARBA" id="ARBA00022741"/>
    </source>
</evidence>
<keyword evidence="7" id="KW-1185">Reference proteome</keyword>
<evidence type="ECO:0000259" key="5">
    <source>
        <dbReference type="PROSITE" id="PS50893"/>
    </source>
</evidence>
<accession>A0A7W6ZZW9</accession>
<dbReference type="AlphaFoldDB" id="A0A7W6ZZW9"/>
<comment type="caution">
    <text evidence="6">The sequence shown here is derived from an EMBL/GenBank/DDBJ whole genome shotgun (WGS) entry which is preliminary data.</text>
</comment>
<protein>
    <submittedName>
        <fullName evidence="6">Lipopolysaccharide transport system ATP-binding protein</fullName>
    </submittedName>
</protein>
<evidence type="ECO:0000313" key="7">
    <source>
        <dbReference type="Proteomes" id="UP000543836"/>
    </source>
</evidence>
<keyword evidence="3" id="KW-0547">Nucleotide-binding</keyword>
<evidence type="ECO:0000256" key="1">
    <source>
        <dbReference type="ARBA" id="ARBA00005417"/>
    </source>
</evidence>
<dbReference type="PROSITE" id="PS50893">
    <property type="entry name" value="ABC_TRANSPORTER_2"/>
    <property type="match status" value="1"/>
</dbReference>
<name>A0A7W6ZZW9_9HYPH</name>
<evidence type="ECO:0000313" key="6">
    <source>
        <dbReference type="EMBL" id="MBB4571684.1"/>
    </source>
</evidence>
<dbReference type="InterPro" id="IPR003439">
    <property type="entry name" value="ABC_transporter-like_ATP-bd"/>
</dbReference>
<gene>
    <name evidence="6" type="ORF">GGE60_005849</name>
</gene>
<dbReference type="InterPro" id="IPR003593">
    <property type="entry name" value="AAA+_ATPase"/>
</dbReference>
<dbReference type="Gene3D" id="2.70.50.60">
    <property type="entry name" value="abc- transporter (atp binding component) like domain"/>
    <property type="match status" value="1"/>
</dbReference>
<feature type="domain" description="ABC transporter" evidence="5">
    <location>
        <begin position="30"/>
        <end position="257"/>
    </location>
</feature>
<dbReference type="SMART" id="SM00382">
    <property type="entry name" value="AAA"/>
    <property type="match status" value="1"/>
</dbReference>
<proteinExistence type="inferred from homology"/>
<dbReference type="EMBL" id="JACIIG010000033">
    <property type="protein sequence ID" value="MBB4571684.1"/>
    <property type="molecule type" value="Genomic_DNA"/>
</dbReference>
<organism evidence="6 7">
    <name type="scientific">Rhizobium leucaenae</name>
    <dbReference type="NCBI Taxonomy" id="29450"/>
    <lineage>
        <taxon>Bacteria</taxon>
        <taxon>Pseudomonadati</taxon>
        <taxon>Pseudomonadota</taxon>
        <taxon>Alphaproteobacteria</taxon>
        <taxon>Hyphomicrobiales</taxon>
        <taxon>Rhizobiaceae</taxon>
        <taxon>Rhizobium/Agrobacterium group</taxon>
        <taxon>Rhizobium</taxon>
    </lineage>
</organism>
<dbReference type="InterPro" id="IPR029439">
    <property type="entry name" value="Wzt_C"/>
</dbReference>
<reference evidence="6 7" key="1">
    <citation type="submission" date="2020-08" db="EMBL/GenBank/DDBJ databases">
        <title>Genomic Encyclopedia of Type Strains, Phase IV (KMG-V): Genome sequencing to study the core and pangenomes of soil and plant-associated prokaryotes.</title>
        <authorList>
            <person name="Whitman W."/>
        </authorList>
    </citation>
    <scope>NUCLEOTIDE SEQUENCE [LARGE SCALE GENOMIC DNA]</scope>
    <source>
        <strain evidence="6 7">SEMIA 492</strain>
    </source>
</reference>
<dbReference type="SUPFAM" id="SSF52540">
    <property type="entry name" value="P-loop containing nucleoside triphosphate hydrolases"/>
    <property type="match status" value="1"/>
</dbReference>
<dbReference type="InterPro" id="IPR027417">
    <property type="entry name" value="P-loop_NTPase"/>
</dbReference>